<dbReference type="RefSeq" id="XP_002681044.1">
    <property type="nucleotide sequence ID" value="XM_002680998.1"/>
</dbReference>
<keyword evidence="1" id="KW-0732">Signal</keyword>
<evidence type="ECO:0000313" key="3">
    <source>
        <dbReference type="Proteomes" id="UP000006671"/>
    </source>
</evidence>
<dbReference type="GeneID" id="8849757"/>
<dbReference type="Proteomes" id="UP000006671">
    <property type="component" value="Unassembled WGS sequence"/>
</dbReference>
<protein>
    <submittedName>
        <fullName evidence="2">MAC/Perforin domain-containing protein</fullName>
    </submittedName>
</protein>
<accession>D2V421</accession>
<feature type="signal peptide" evidence="1">
    <location>
        <begin position="1"/>
        <end position="23"/>
    </location>
</feature>
<dbReference type="InParanoid" id="D2V421"/>
<feature type="chain" id="PRO_5003037821" evidence="1">
    <location>
        <begin position="24"/>
        <end position="513"/>
    </location>
</feature>
<evidence type="ECO:0000256" key="1">
    <source>
        <dbReference type="SAM" id="SignalP"/>
    </source>
</evidence>
<dbReference type="EMBL" id="GG738851">
    <property type="protein sequence ID" value="EFC48300.1"/>
    <property type="molecule type" value="Genomic_DNA"/>
</dbReference>
<dbReference type="KEGG" id="ngr:NAEGRDRAFT_78475"/>
<organism evidence="3">
    <name type="scientific">Naegleria gruberi</name>
    <name type="common">Amoeba</name>
    <dbReference type="NCBI Taxonomy" id="5762"/>
    <lineage>
        <taxon>Eukaryota</taxon>
        <taxon>Discoba</taxon>
        <taxon>Heterolobosea</taxon>
        <taxon>Tetramitia</taxon>
        <taxon>Eutetramitia</taxon>
        <taxon>Vahlkampfiidae</taxon>
        <taxon>Naegleria</taxon>
    </lineage>
</organism>
<dbReference type="VEuPathDB" id="AmoebaDB:NAEGRDRAFT_78475"/>
<evidence type="ECO:0000313" key="2">
    <source>
        <dbReference type="EMBL" id="EFC48300.1"/>
    </source>
</evidence>
<proteinExistence type="predicted"/>
<sequence>MYTKHIVALFCFVLLCDVVAVNAAADILSQMMEQIQQVKSSSCRYTATGVDFSQCNGYSKGILPPMYAMLGYNPTSTDLFTLPITEPSTNIIVEGYFNPQDVLPNVCEFESGYSTLFQNSTPNNSEFTPNLFWNFNTNDYSNIFGNVLDIQHSCSLQSETFVAYKTNSANLDSNFKKIISLLPMEYNEQVYSLFYNSYGPLVSKGKYGGSRIETIVKSSNLGVNRDSSKVKIVGGYSEKDKQSWSYSVYRNPTMVDVELIRMSDFIRNLNLASSKVIKNMIRFEKSLLTSISSRDVYQSILEQNRPCKNIILSNMYEIYIHYACYVPNVYTNDLISRTYGYQTKSENIFKYGVMGKVWNLDLKCGPSETMNFDRNHKSKFFSLRSNNEPPQYPFTRPVYFDLNEFNSQNKNDYRHFREAAPYWKSDIGSRTPLGILGYCSPVKLKGMKPLNLYKYSINEGFGHYLSIYSPSTPPLEYNIGYTYPPDTGIVQKQIESGDPDLIYFKVCVELETD</sequence>
<dbReference type="AlphaFoldDB" id="D2V421"/>
<gene>
    <name evidence="2" type="ORF">NAEGRDRAFT_78475</name>
</gene>
<keyword evidence="3" id="KW-1185">Reference proteome</keyword>
<reference evidence="2 3" key="1">
    <citation type="journal article" date="2010" name="Cell">
        <title>The genome of Naegleria gruberi illuminates early eukaryotic versatility.</title>
        <authorList>
            <person name="Fritz-Laylin L.K."/>
            <person name="Prochnik S.E."/>
            <person name="Ginger M.L."/>
            <person name="Dacks J.B."/>
            <person name="Carpenter M.L."/>
            <person name="Field M.C."/>
            <person name="Kuo A."/>
            <person name="Paredez A."/>
            <person name="Chapman J."/>
            <person name="Pham J."/>
            <person name="Shu S."/>
            <person name="Neupane R."/>
            <person name="Cipriano M."/>
            <person name="Mancuso J."/>
            <person name="Tu H."/>
            <person name="Salamov A."/>
            <person name="Lindquist E."/>
            <person name="Shapiro H."/>
            <person name="Lucas S."/>
            <person name="Grigoriev I.V."/>
            <person name="Cande W.Z."/>
            <person name="Fulton C."/>
            <person name="Rokhsar D.S."/>
            <person name="Dawson S.C."/>
        </authorList>
    </citation>
    <scope>NUCLEOTIDE SEQUENCE [LARGE SCALE GENOMIC DNA]</scope>
    <source>
        <strain evidence="2 3">NEG-M</strain>
    </source>
</reference>
<name>D2V421_NAEGR</name>